<dbReference type="SUPFAM" id="SSF52728">
    <property type="entry name" value="PTS IIb component"/>
    <property type="match status" value="1"/>
</dbReference>
<evidence type="ECO:0000256" key="6">
    <source>
        <dbReference type="ARBA" id="ARBA00022683"/>
    </source>
</evidence>
<dbReference type="Proteomes" id="UP000198847">
    <property type="component" value="Unassembled WGS sequence"/>
</dbReference>
<evidence type="ECO:0000256" key="2">
    <source>
        <dbReference type="ARBA" id="ARBA00022448"/>
    </source>
</evidence>
<dbReference type="Pfam" id="PF03830">
    <property type="entry name" value="PTSIIB_sorb"/>
    <property type="match status" value="1"/>
</dbReference>
<dbReference type="GO" id="GO:0005737">
    <property type="term" value="C:cytoplasm"/>
    <property type="evidence" value="ECO:0007669"/>
    <property type="project" value="UniProtKB-SubCell"/>
</dbReference>
<dbReference type="GO" id="GO:0008982">
    <property type="term" value="F:protein-N(PI)-phosphohistidine-sugar phosphotransferase activity"/>
    <property type="evidence" value="ECO:0007669"/>
    <property type="project" value="InterPro"/>
</dbReference>
<dbReference type="Gene3D" id="3.40.35.10">
    <property type="entry name" value="Phosphotransferase system, sorbose subfamily IIB component"/>
    <property type="match status" value="1"/>
</dbReference>
<evidence type="ECO:0000256" key="5">
    <source>
        <dbReference type="ARBA" id="ARBA00022679"/>
    </source>
</evidence>
<evidence type="ECO:0000313" key="9">
    <source>
        <dbReference type="EMBL" id="SEP39689.1"/>
    </source>
</evidence>
<evidence type="ECO:0000313" key="10">
    <source>
        <dbReference type="Proteomes" id="UP000198847"/>
    </source>
</evidence>
<comment type="subcellular location">
    <subcellularLocation>
        <location evidence="1">Cytoplasm</location>
    </subcellularLocation>
</comment>
<reference evidence="9 10" key="1">
    <citation type="submission" date="2016-10" db="EMBL/GenBank/DDBJ databases">
        <authorList>
            <person name="de Groot N.N."/>
        </authorList>
    </citation>
    <scope>NUCLEOTIDE SEQUENCE [LARGE SCALE GENOMIC DNA]</scope>
    <source>
        <strain evidence="9 10">DSM 13305</strain>
    </source>
</reference>
<dbReference type="STRING" id="112903.SAMN04490178_12452"/>
<evidence type="ECO:0000256" key="3">
    <source>
        <dbReference type="ARBA" id="ARBA00022490"/>
    </source>
</evidence>
<dbReference type="EMBL" id="FODY01000024">
    <property type="protein sequence ID" value="SEP39689.1"/>
    <property type="molecule type" value="Genomic_DNA"/>
</dbReference>
<keyword evidence="2" id="KW-0813">Transport</keyword>
<evidence type="ECO:0000256" key="1">
    <source>
        <dbReference type="ARBA" id="ARBA00004496"/>
    </source>
</evidence>
<gene>
    <name evidence="9" type="ORF">SAMN04490178_12452</name>
</gene>
<dbReference type="OrthoDB" id="9788818at2"/>
<dbReference type="PROSITE" id="PS51101">
    <property type="entry name" value="PTS_EIIB_TYPE_4"/>
    <property type="match status" value="1"/>
</dbReference>
<accession>A0A1H8XIJ8</accession>
<dbReference type="InterPro" id="IPR004720">
    <property type="entry name" value="PTS_IIB_sorbose-sp"/>
</dbReference>
<dbReference type="GO" id="GO:0009401">
    <property type="term" value="P:phosphoenolpyruvate-dependent sugar phosphotransferase system"/>
    <property type="evidence" value="ECO:0007669"/>
    <property type="project" value="UniProtKB-KW"/>
</dbReference>
<evidence type="ECO:0000259" key="8">
    <source>
        <dbReference type="PROSITE" id="PS51101"/>
    </source>
</evidence>
<evidence type="ECO:0000256" key="4">
    <source>
        <dbReference type="ARBA" id="ARBA00022597"/>
    </source>
</evidence>
<protein>
    <submittedName>
        <fullName evidence="9">PTS system, D-glucosaminate-specific IIB component</fullName>
    </submittedName>
</protein>
<keyword evidence="7" id="KW-0418">Kinase</keyword>
<keyword evidence="5" id="KW-0808">Transferase</keyword>
<keyword evidence="10" id="KW-1185">Reference proteome</keyword>
<dbReference type="RefSeq" id="WP_091750097.1">
    <property type="nucleotide sequence ID" value="NZ_FODY01000024.1"/>
</dbReference>
<keyword evidence="3" id="KW-0963">Cytoplasm</keyword>
<keyword evidence="4" id="KW-0762">Sugar transport</keyword>
<proteinExistence type="predicted"/>
<organism evidence="9 10">
    <name type="scientific">Propionispora vibrioides</name>
    <dbReference type="NCBI Taxonomy" id="112903"/>
    <lineage>
        <taxon>Bacteria</taxon>
        <taxon>Bacillati</taxon>
        <taxon>Bacillota</taxon>
        <taxon>Negativicutes</taxon>
        <taxon>Selenomonadales</taxon>
        <taxon>Sporomusaceae</taxon>
        <taxon>Propionispora</taxon>
    </lineage>
</organism>
<sequence length="162" mass="18129">MAKVSLIRVDYRLIHGQVVARWLKETQATKIIIVNDVLAKDRTMGNIYRMATPAGVRCAIVSVGHFVSSWKETQLGEGNAMVLFKDIATTYRAWKEGFEFGDLQIGGLGAGPGRKIVYQNITLDQEDFAMLQEMTPDLHIFFQATPEDSKKDYQAVAPTISF</sequence>
<evidence type="ECO:0000256" key="7">
    <source>
        <dbReference type="ARBA" id="ARBA00022777"/>
    </source>
</evidence>
<keyword evidence="6" id="KW-0598">Phosphotransferase system</keyword>
<dbReference type="AlphaFoldDB" id="A0A1H8XIJ8"/>
<dbReference type="GO" id="GO:0016301">
    <property type="term" value="F:kinase activity"/>
    <property type="evidence" value="ECO:0007669"/>
    <property type="project" value="UniProtKB-KW"/>
</dbReference>
<name>A0A1H8XIJ8_9FIRM</name>
<feature type="domain" description="PTS EIIB type-4" evidence="8">
    <location>
        <begin position="1"/>
        <end position="162"/>
    </location>
</feature>
<dbReference type="InterPro" id="IPR036667">
    <property type="entry name" value="PTS_IIB_sorbose-sp_sf"/>
</dbReference>